<organism evidence="1 2">
    <name type="scientific">Hyalomma asiaticum</name>
    <name type="common">Tick</name>
    <dbReference type="NCBI Taxonomy" id="266040"/>
    <lineage>
        <taxon>Eukaryota</taxon>
        <taxon>Metazoa</taxon>
        <taxon>Ecdysozoa</taxon>
        <taxon>Arthropoda</taxon>
        <taxon>Chelicerata</taxon>
        <taxon>Arachnida</taxon>
        <taxon>Acari</taxon>
        <taxon>Parasitiformes</taxon>
        <taxon>Ixodida</taxon>
        <taxon>Ixodoidea</taxon>
        <taxon>Ixodidae</taxon>
        <taxon>Hyalomminae</taxon>
        <taxon>Hyalomma</taxon>
    </lineage>
</organism>
<comment type="caution">
    <text evidence="1">The sequence shown here is derived from an EMBL/GenBank/DDBJ whole genome shotgun (WGS) entry which is preliminary data.</text>
</comment>
<protein>
    <submittedName>
        <fullName evidence="1">Uncharacterized protein</fullName>
    </submittedName>
</protein>
<sequence length="74" mass="8401">MVYRYLKPENILLDDHGHVRIGDRGLAMEVPDHEGGRGLVGITVGYREPEVIDNERYTCSPDWFIFGLSSPRNA</sequence>
<keyword evidence="2" id="KW-1185">Reference proteome</keyword>
<dbReference type="EMBL" id="CM023485">
    <property type="protein sequence ID" value="KAH6931493.1"/>
    <property type="molecule type" value="Genomic_DNA"/>
</dbReference>
<name>A0ACB7S9R5_HYAAI</name>
<evidence type="ECO:0000313" key="2">
    <source>
        <dbReference type="Proteomes" id="UP000821845"/>
    </source>
</evidence>
<dbReference type="Proteomes" id="UP000821845">
    <property type="component" value="Chromosome 5"/>
</dbReference>
<reference evidence="1" key="1">
    <citation type="submission" date="2020-05" db="EMBL/GenBank/DDBJ databases">
        <title>Large-scale comparative analyses of tick genomes elucidate their genetic diversity and vector capacities.</title>
        <authorList>
            <person name="Jia N."/>
            <person name="Wang J."/>
            <person name="Shi W."/>
            <person name="Du L."/>
            <person name="Sun Y."/>
            <person name="Zhan W."/>
            <person name="Jiang J."/>
            <person name="Wang Q."/>
            <person name="Zhang B."/>
            <person name="Ji P."/>
            <person name="Sakyi L.B."/>
            <person name="Cui X."/>
            <person name="Yuan T."/>
            <person name="Jiang B."/>
            <person name="Yang W."/>
            <person name="Lam T.T.-Y."/>
            <person name="Chang Q."/>
            <person name="Ding S."/>
            <person name="Wang X."/>
            <person name="Zhu J."/>
            <person name="Ruan X."/>
            <person name="Zhao L."/>
            <person name="Wei J."/>
            <person name="Que T."/>
            <person name="Du C."/>
            <person name="Cheng J."/>
            <person name="Dai P."/>
            <person name="Han X."/>
            <person name="Huang E."/>
            <person name="Gao Y."/>
            <person name="Liu J."/>
            <person name="Shao H."/>
            <person name="Ye R."/>
            <person name="Li L."/>
            <person name="Wei W."/>
            <person name="Wang X."/>
            <person name="Wang C."/>
            <person name="Yang T."/>
            <person name="Huo Q."/>
            <person name="Li W."/>
            <person name="Guo W."/>
            <person name="Chen H."/>
            <person name="Zhou L."/>
            <person name="Ni X."/>
            <person name="Tian J."/>
            <person name="Zhou Y."/>
            <person name="Sheng Y."/>
            <person name="Liu T."/>
            <person name="Pan Y."/>
            <person name="Xia L."/>
            <person name="Li J."/>
            <person name="Zhao F."/>
            <person name="Cao W."/>
        </authorList>
    </citation>
    <scope>NUCLEOTIDE SEQUENCE</scope>
    <source>
        <strain evidence="1">Hyas-2018</strain>
    </source>
</reference>
<gene>
    <name evidence="1" type="ORF">HPB50_024685</name>
</gene>
<accession>A0ACB7S9R5</accession>
<evidence type="ECO:0000313" key="1">
    <source>
        <dbReference type="EMBL" id="KAH6931493.1"/>
    </source>
</evidence>
<proteinExistence type="predicted"/>